<proteinExistence type="predicted"/>
<gene>
    <name evidence="2" type="ORF">SAMN00777080_4553</name>
</gene>
<feature type="chain" id="PRO_5012845655" evidence="1">
    <location>
        <begin position="21"/>
        <end position="98"/>
    </location>
</feature>
<accession>A0A1W2HAG3</accession>
<name>A0A1W2HAG3_9BACT</name>
<reference evidence="3" key="1">
    <citation type="submission" date="2017-04" db="EMBL/GenBank/DDBJ databases">
        <authorList>
            <person name="Varghese N."/>
            <person name="Submissions S."/>
        </authorList>
    </citation>
    <scope>NUCLEOTIDE SEQUENCE [LARGE SCALE GENOMIC DNA]</scope>
    <source>
        <strain evidence="3">DSM 16537</strain>
    </source>
</reference>
<dbReference type="EMBL" id="LT838813">
    <property type="protein sequence ID" value="SMD45880.1"/>
    <property type="molecule type" value="Genomic_DNA"/>
</dbReference>
<evidence type="ECO:0000313" key="2">
    <source>
        <dbReference type="EMBL" id="SMD45880.1"/>
    </source>
</evidence>
<dbReference type="Proteomes" id="UP000192333">
    <property type="component" value="Chromosome I"/>
</dbReference>
<sequence>MALRLLFFLLFFGQTQSILAQEKMDYYYLKNKKTSLIKQKGQYFVKFESIINKFDLTQMGIKEEDILYFQNKNSLGAIEKSRDDLDFSFSIIKAADPN</sequence>
<evidence type="ECO:0000256" key="1">
    <source>
        <dbReference type="SAM" id="SignalP"/>
    </source>
</evidence>
<protein>
    <submittedName>
        <fullName evidence="2">Uncharacterized protein</fullName>
    </submittedName>
</protein>
<organism evidence="2 3">
    <name type="scientific">Aquiflexum balticum DSM 16537</name>
    <dbReference type="NCBI Taxonomy" id="758820"/>
    <lineage>
        <taxon>Bacteria</taxon>
        <taxon>Pseudomonadati</taxon>
        <taxon>Bacteroidota</taxon>
        <taxon>Cytophagia</taxon>
        <taxon>Cytophagales</taxon>
        <taxon>Cyclobacteriaceae</taxon>
        <taxon>Aquiflexum</taxon>
    </lineage>
</organism>
<feature type="signal peptide" evidence="1">
    <location>
        <begin position="1"/>
        <end position="20"/>
    </location>
</feature>
<evidence type="ECO:0000313" key="3">
    <source>
        <dbReference type="Proteomes" id="UP000192333"/>
    </source>
</evidence>
<dbReference type="AlphaFoldDB" id="A0A1W2HAG3"/>
<keyword evidence="3" id="KW-1185">Reference proteome</keyword>
<keyword evidence="1" id="KW-0732">Signal</keyword>